<sequence>MKNKQTTTTRTRPPRTVFFRDEWWVAGQPGRVGFEIGVICIFWGRPFVWLPGSQVLVCIPPVVPTYHTTPTPLA</sequence>
<gene>
    <name evidence="1" type="ORF">EI684_21455</name>
</gene>
<comment type="caution">
    <text evidence="1">The sequence shown here is derived from an EMBL/GenBank/DDBJ whole genome shotgun (WGS) entry which is preliminary data.</text>
</comment>
<dbReference type="AlphaFoldDB" id="A0A426TRE9"/>
<evidence type="ECO:0000313" key="1">
    <source>
        <dbReference type="EMBL" id="RRR66036.1"/>
    </source>
</evidence>
<reference evidence="1 2" key="1">
    <citation type="submission" date="2018-12" db="EMBL/GenBank/DDBJ databases">
        <title>Genome Sequence of Candidatus Viridilinea halotolerans isolated from saline sulfide-rich spring.</title>
        <authorList>
            <person name="Grouzdev D.S."/>
            <person name="Burganskaya E.I."/>
            <person name="Krutkina M.S."/>
            <person name="Sukhacheva M.V."/>
            <person name="Gorlenko V.M."/>
        </authorList>
    </citation>
    <scope>NUCLEOTIDE SEQUENCE [LARGE SCALE GENOMIC DNA]</scope>
    <source>
        <strain evidence="1">Chok-6</strain>
    </source>
</reference>
<dbReference type="Proteomes" id="UP000280307">
    <property type="component" value="Unassembled WGS sequence"/>
</dbReference>
<organism evidence="1 2">
    <name type="scientific">Candidatus Viridilinea halotolerans</name>
    <dbReference type="NCBI Taxonomy" id="2491704"/>
    <lineage>
        <taxon>Bacteria</taxon>
        <taxon>Bacillati</taxon>
        <taxon>Chloroflexota</taxon>
        <taxon>Chloroflexia</taxon>
        <taxon>Chloroflexales</taxon>
        <taxon>Chloroflexineae</taxon>
        <taxon>Oscillochloridaceae</taxon>
        <taxon>Candidatus Viridilinea</taxon>
    </lineage>
</organism>
<accession>A0A426TRE9</accession>
<protein>
    <submittedName>
        <fullName evidence="1">Uncharacterized protein</fullName>
    </submittedName>
</protein>
<evidence type="ECO:0000313" key="2">
    <source>
        <dbReference type="Proteomes" id="UP000280307"/>
    </source>
</evidence>
<proteinExistence type="predicted"/>
<dbReference type="EMBL" id="RSAS01000889">
    <property type="protein sequence ID" value="RRR66036.1"/>
    <property type="molecule type" value="Genomic_DNA"/>
</dbReference>
<name>A0A426TRE9_9CHLR</name>